<keyword evidence="3" id="KW-1185">Reference proteome</keyword>
<feature type="compositionally biased region" description="Basic and acidic residues" evidence="1">
    <location>
        <begin position="112"/>
        <end position="122"/>
    </location>
</feature>
<accession>A0A7J0G3Y8</accession>
<feature type="region of interest" description="Disordered" evidence="1">
    <location>
        <begin position="95"/>
        <end position="122"/>
    </location>
</feature>
<evidence type="ECO:0000313" key="3">
    <source>
        <dbReference type="Proteomes" id="UP000585474"/>
    </source>
</evidence>
<dbReference type="Proteomes" id="UP000585474">
    <property type="component" value="Unassembled WGS sequence"/>
</dbReference>
<evidence type="ECO:0000313" key="2">
    <source>
        <dbReference type="EMBL" id="GFZ05506.1"/>
    </source>
</evidence>
<gene>
    <name evidence="2" type="ORF">Acr_17g0010780</name>
</gene>
<dbReference type="AlphaFoldDB" id="A0A7J0G3Y8"/>
<dbReference type="EMBL" id="BJWL01000017">
    <property type="protein sequence ID" value="GFZ05506.1"/>
    <property type="molecule type" value="Genomic_DNA"/>
</dbReference>
<organism evidence="2 3">
    <name type="scientific">Actinidia rufa</name>
    <dbReference type="NCBI Taxonomy" id="165716"/>
    <lineage>
        <taxon>Eukaryota</taxon>
        <taxon>Viridiplantae</taxon>
        <taxon>Streptophyta</taxon>
        <taxon>Embryophyta</taxon>
        <taxon>Tracheophyta</taxon>
        <taxon>Spermatophyta</taxon>
        <taxon>Magnoliopsida</taxon>
        <taxon>eudicotyledons</taxon>
        <taxon>Gunneridae</taxon>
        <taxon>Pentapetalae</taxon>
        <taxon>asterids</taxon>
        <taxon>Ericales</taxon>
        <taxon>Actinidiaceae</taxon>
        <taxon>Actinidia</taxon>
    </lineage>
</organism>
<name>A0A7J0G3Y8_9ERIC</name>
<proteinExistence type="predicted"/>
<protein>
    <submittedName>
        <fullName evidence="2">Uncharacterized protein</fullName>
    </submittedName>
</protein>
<evidence type="ECO:0000256" key="1">
    <source>
        <dbReference type="SAM" id="MobiDB-lite"/>
    </source>
</evidence>
<sequence>MAIETARREHLQWASICVRGTGVSTPATVTIGMGSFAYVCPIWVESGARVVRRSEPTRYCDGTCWRESMGKQKASEGNGNTVGVTRGSKVEAQFEKRYQRPRSGNYGSHYPKRADQRLGKGGDKIRVCKEKERIQATC</sequence>
<reference evidence="2 3" key="1">
    <citation type="submission" date="2019-07" db="EMBL/GenBank/DDBJ databases">
        <title>De Novo Assembly of kiwifruit Actinidia rufa.</title>
        <authorList>
            <person name="Sugita-Konishi S."/>
            <person name="Sato K."/>
            <person name="Mori E."/>
            <person name="Abe Y."/>
            <person name="Kisaki G."/>
            <person name="Hamano K."/>
            <person name="Suezawa K."/>
            <person name="Otani M."/>
            <person name="Fukuda T."/>
            <person name="Manabe T."/>
            <person name="Gomi K."/>
            <person name="Tabuchi M."/>
            <person name="Akimitsu K."/>
            <person name="Kataoka I."/>
        </authorList>
    </citation>
    <scope>NUCLEOTIDE SEQUENCE [LARGE SCALE GENOMIC DNA]</scope>
    <source>
        <strain evidence="3">cv. Fuchu</strain>
    </source>
</reference>
<comment type="caution">
    <text evidence="2">The sequence shown here is derived from an EMBL/GenBank/DDBJ whole genome shotgun (WGS) entry which is preliminary data.</text>
</comment>